<name>M0M865_9EURY</name>
<dbReference type="PANTHER" id="PTHR39186:SF1">
    <property type="entry name" value="DUF2071 DOMAIN-CONTAINING PROTEIN"/>
    <property type="match status" value="1"/>
</dbReference>
<dbReference type="Proteomes" id="UP000011566">
    <property type="component" value="Unassembled WGS sequence"/>
</dbReference>
<sequence length="265" mass="29506">MSEKPAAEVMLRDVLFAHWPIAAEKLRSVVPDPLSIDTFDGSAWITVLVVDIAGARVRAVPYHPSLPSINLRTYVSHGDETGIYFIALEMDGQLSSWLARNGFGIPYYNADVDIDTSQRTRSVESYRERRGGTPARFAATYRPEDLHEGGFAEEGSREEFLIERTNYYFEAGPEFRRLSEVMGTTEGGSRTGQTNTGTSMFAGAADHRPWALTDVDAEITTNTLFEAAGVPEPTESPVFNYSSRQYMAAKRLRELPKTVPEPIEQ</sequence>
<protein>
    <recommendedName>
        <fullName evidence="3">DUF2071 domain-containing protein</fullName>
    </recommendedName>
</protein>
<gene>
    <name evidence="1" type="ORF">C447_00365</name>
</gene>
<comment type="caution">
    <text evidence="1">The sequence shown here is derived from an EMBL/GenBank/DDBJ whole genome shotgun (WGS) entry which is preliminary data.</text>
</comment>
<reference evidence="1 2" key="1">
    <citation type="journal article" date="2014" name="PLoS Genet.">
        <title>Phylogenetically driven sequencing of extremely halophilic archaea reveals strategies for static and dynamic osmo-response.</title>
        <authorList>
            <person name="Becker E.A."/>
            <person name="Seitzer P.M."/>
            <person name="Tritt A."/>
            <person name="Larsen D."/>
            <person name="Krusor M."/>
            <person name="Yao A.I."/>
            <person name="Wu D."/>
            <person name="Madern D."/>
            <person name="Eisen J.A."/>
            <person name="Darling A.E."/>
            <person name="Facciotti M.T."/>
        </authorList>
    </citation>
    <scope>NUCLEOTIDE SEQUENCE [LARGE SCALE GENOMIC DNA]</scope>
    <source>
        <strain evidence="1 2">100A6</strain>
    </source>
</reference>
<dbReference type="InterPro" id="IPR023375">
    <property type="entry name" value="ADC_dom_sf"/>
</dbReference>
<evidence type="ECO:0000313" key="1">
    <source>
        <dbReference type="EMBL" id="EMA41997.1"/>
    </source>
</evidence>
<dbReference type="OrthoDB" id="233478at2157"/>
<dbReference type="Gene3D" id="2.40.400.10">
    <property type="entry name" value="Acetoacetate decarboxylase-like"/>
    <property type="match status" value="1"/>
</dbReference>
<organism evidence="1 2">
    <name type="scientific">Halococcus hamelinensis 100A6</name>
    <dbReference type="NCBI Taxonomy" id="1132509"/>
    <lineage>
        <taxon>Archaea</taxon>
        <taxon>Methanobacteriati</taxon>
        <taxon>Methanobacteriota</taxon>
        <taxon>Stenosarchaea group</taxon>
        <taxon>Halobacteria</taxon>
        <taxon>Halobacteriales</taxon>
        <taxon>Halococcaceae</taxon>
        <taxon>Halococcus</taxon>
    </lineage>
</organism>
<dbReference type="eggNOG" id="arCOG04579">
    <property type="taxonomic scope" value="Archaea"/>
</dbReference>
<dbReference type="AlphaFoldDB" id="M0M865"/>
<keyword evidence="2" id="KW-1185">Reference proteome</keyword>
<accession>M0M865</accession>
<dbReference type="Pfam" id="PF09844">
    <property type="entry name" value="DUF2071"/>
    <property type="match status" value="1"/>
</dbReference>
<proteinExistence type="predicted"/>
<dbReference type="EMBL" id="AOMB01000003">
    <property type="protein sequence ID" value="EMA41997.1"/>
    <property type="molecule type" value="Genomic_DNA"/>
</dbReference>
<evidence type="ECO:0000313" key="2">
    <source>
        <dbReference type="Proteomes" id="UP000011566"/>
    </source>
</evidence>
<dbReference type="PANTHER" id="PTHR39186">
    <property type="entry name" value="DUF2071 FAMILY PROTEIN"/>
    <property type="match status" value="1"/>
</dbReference>
<dbReference type="PATRIC" id="fig|1132509.6.peg.88"/>
<dbReference type="InterPro" id="IPR018644">
    <property type="entry name" value="DUF2071"/>
</dbReference>
<evidence type="ECO:0008006" key="3">
    <source>
        <dbReference type="Google" id="ProtNLM"/>
    </source>
</evidence>
<dbReference type="SUPFAM" id="SSF160104">
    <property type="entry name" value="Acetoacetate decarboxylase-like"/>
    <property type="match status" value="1"/>
</dbReference>